<protein>
    <submittedName>
        <fullName evidence="1">Uncharacterized protein</fullName>
    </submittedName>
</protein>
<dbReference type="STRING" id="1855823.MCCS_14470"/>
<dbReference type="EMBL" id="CP021059">
    <property type="protein sequence ID" value="ARQ07088.1"/>
    <property type="molecule type" value="Genomic_DNA"/>
</dbReference>
<sequence>MTKEQIMRRLNCSEKYAQRMIDWSSNELELRVLVAQKNHELQTRKGIEEYGPTKTATA</sequence>
<dbReference type="OrthoDB" id="9880026at2"/>
<accession>A0A1W7ABV1</accession>
<dbReference type="RefSeq" id="WP_157891072.1">
    <property type="nucleotide sequence ID" value="NZ_CBCRZA010000002.1"/>
</dbReference>
<organism evidence="1 2">
    <name type="scientific">Macrococcoides canis</name>
    <dbReference type="NCBI Taxonomy" id="1855823"/>
    <lineage>
        <taxon>Bacteria</taxon>
        <taxon>Bacillati</taxon>
        <taxon>Bacillota</taxon>
        <taxon>Bacilli</taxon>
        <taxon>Bacillales</taxon>
        <taxon>Staphylococcaceae</taxon>
        <taxon>Macrococcoides</taxon>
    </lineage>
</organism>
<dbReference type="GeneID" id="43457905"/>
<reference evidence="1 2" key="1">
    <citation type="journal article" date="2017" name="Int. J. Syst. Evol. Microbiol.">
        <title>Macrococcus canis sp. nov., a skin bacterium associated with infections in dogs.</title>
        <authorList>
            <person name="Gobeli Brawand S."/>
            <person name="Cotting K."/>
            <person name="Gomez-Sanz E."/>
            <person name="Collaud A."/>
            <person name="Thomann A."/>
            <person name="Brodard I."/>
            <person name="Rodriguez-Campos S."/>
            <person name="Strauss C."/>
            <person name="Perreten V."/>
        </authorList>
    </citation>
    <scope>NUCLEOTIDE SEQUENCE [LARGE SCALE GENOMIC DNA]</scope>
    <source>
        <strain evidence="1 2">KM45013</strain>
    </source>
</reference>
<gene>
    <name evidence="1" type="ORF">MCCS_14470</name>
</gene>
<dbReference type="KEGG" id="mcak:MCCS_14470"/>
<keyword evidence="2" id="KW-1185">Reference proteome</keyword>
<name>A0A1W7ABV1_9STAP</name>
<dbReference type="Proteomes" id="UP000194154">
    <property type="component" value="Chromosome"/>
</dbReference>
<evidence type="ECO:0000313" key="2">
    <source>
        <dbReference type="Proteomes" id="UP000194154"/>
    </source>
</evidence>
<dbReference type="AlphaFoldDB" id="A0A1W7ABV1"/>
<evidence type="ECO:0000313" key="1">
    <source>
        <dbReference type="EMBL" id="ARQ07088.1"/>
    </source>
</evidence>
<proteinExistence type="predicted"/>